<evidence type="ECO:0000259" key="4">
    <source>
        <dbReference type="Pfam" id="PF11380"/>
    </source>
</evidence>
<keyword evidence="2" id="KW-0808">Transferase</keyword>
<evidence type="ECO:0000313" key="6">
    <source>
        <dbReference type="EMBL" id="AOZ98130.1"/>
    </source>
</evidence>
<dbReference type="Proteomes" id="UP000178198">
    <property type="component" value="Chromosome"/>
</dbReference>
<comment type="similarity">
    <text evidence="1">Belongs to the stealth family.</text>
</comment>
<dbReference type="PANTHER" id="PTHR24045">
    <property type="match status" value="1"/>
</dbReference>
<reference evidence="6 7" key="1">
    <citation type="submission" date="2016-10" db="EMBL/GenBank/DDBJ databases">
        <title>Complete Genome Sequence of Flavobacterium sp. PK15.</title>
        <authorList>
            <person name="Ekwe A."/>
            <person name="Kim S.B."/>
        </authorList>
    </citation>
    <scope>NUCLEOTIDE SEQUENCE [LARGE SCALE GENOMIC DNA]</scope>
    <source>
        <strain evidence="6 7">PK15</strain>
    </source>
</reference>
<feature type="domain" description="Stealth protein CR1 conserved region 1" evidence="5">
    <location>
        <begin position="10"/>
        <end position="31"/>
    </location>
</feature>
<dbReference type="AlphaFoldDB" id="A0A1D9P6E2"/>
<keyword evidence="3" id="KW-0270">Exopolysaccharide synthesis</keyword>
<evidence type="ECO:0000256" key="3">
    <source>
        <dbReference type="ARBA" id="ARBA00023169"/>
    </source>
</evidence>
<dbReference type="Pfam" id="PF11380">
    <property type="entry name" value="Stealth_CR2"/>
    <property type="match status" value="1"/>
</dbReference>
<keyword evidence="7" id="KW-1185">Reference proteome</keyword>
<dbReference type="STRING" id="1306519.BIW12_01005"/>
<gene>
    <name evidence="6" type="ORF">BIW12_01005</name>
</gene>
<proteinExistence type="inferred from homology"/>
<dbReference type="Pfam" id="PF17101">
    <property type="entry name" value="Stealth_CR1"/>
    <property type="match status" value="1"/>
</dbReference>
<sequence>MEESISNINIDAVIPWVNGNDTNWQNKINQYAAVKIHFDNKKEMTRFNSIGEINFSIKSIIKYAPFFKNIYLVTDEQVPNAFESLKALGKSSGINIEIVDHKILFKDYEEFLPSFNSTSIISLIHRIPNLSEHYVLFNDDFFIMRKVYPEDFFINGLPVLRGRWETYYENSKLKALYYRYFSSKKDKERWEKGTLRKSMQLGAKLANDGKKKFLKRFHTPVPMRKSILINFFEDKNEILKHNISYKFRDNNNQFITETLANHLEIKNNSYVYQKQTKLTYFRSYKNYYLVKLKLYLFDINKVKAFMTFQSLEMANTKTQTYIINWLNKKLY</sequence>
<organism evidence="6 7">
    <name type="scientific">Flavobacterium commune</name>
    <dbReference type="NCBI Taxonomy" id="1306519"/>
    <lineage>
        <taxon>Bacteria</taxon>
        <taxon>Pseudomonadati</taxon>
        <taxon>Bacteroidota</taxon>
        <taxon>Flavobacteriia</taxon>
        <taxon>Flavobacteriales</taxon>
        <taxon>Flavobacteriaceae</taxon>
        <taxon>Flavobacterium</taxon>
    </lineage>
</organism>
<evidence type="ECO:0000256" key="2">
    <source>
        <dbReference type="ARBA" id="ARBA00022679"/>
    </source>
</evidence>
<dbReference type="PANTHER" id="PTHR24045:SF0">
    <property type="entry name" value="N-ACETYLGLUCOSAMINE-1-PHOSPHOTRANSFERASE SUBUNITS ALPHA_BETA"/>
    <property type="match status" value="1"/>
</dbReference>
<evidence type="ECO:0000313" key="7">
    <source>
        <dbReference type="Proteomes" id="UP000178198"/>
    </source>
</evidence>
<name>A0A1D9P6E2_9FLAO</name>
<accession>A0A1D9P6E2</accession>
<feature type="domain" description="Stealth protein CR2 conserved region 2" evidence="4">
    <location>
        <begin position="46"/>
        <end position="154"/>
    </location>
</feature>
<dbReference type="KEGG" id="fcm:BIW12_01005"/>
<dbReference type="OrthoDB" id="9776077at2"/>
<dbReference type="EMBL" id="CP017774">
    <property type="protein sequence ID" value="AOZ98130.1"/>
    <property type="molecule type" value="Genomic_DNA"/>
</dbReference>
<dbReference type="InterPro" id="IPR031358">
    <property type="entry name" value="Stealth_CR1"/>
</dbReference>
<dbReference type="InterPro" id="IPR021520">
    <property type="entry name" value="Stealth_CR2"/>
</dbReference>
<dbReference type="GO" id="GO:0016772">
    <property type="term" value="F:transferase activity, transferring phosphorus-containing groups"/>
    <property type="evidence" value="ECO:0007669"/>
    <property type="project" value="InterPro"/>
</dbReference>
<evidence type="ECO:0000256" key="1">
    <source>
        <dbReference type="ARBA" id="ARBA00007583"/>
    </source>
</evidence>
<protein>
    <submittedName>
        <fullName evidence="6">Capsular biosynthesis protein</fullName>
    </submittedName>
</protein>
<dbReference type="GO" id="GO:0000271">
    <property type="term" value="P:polysaccharide biosynthetic process"/>
    <property type="evidence" value="ECO:0007669"/>
    <property type="project" value="UniProtKB-KW"/>
</dbReference>
<dbReference type="InterPro" id="IPR047141">
    <property type="entry name" value="Stealth"/>
</dbReference>
<dbReference type="RefSeq" id="WP_071183405.1">
    <property type="nucleotide sequence ID" value="NZ_CP017774.1"/>
</dbReference>
<evidence type="ECO:0000259" key="5">
    <source>
        <dbReference type="Pfam" id="PF17101"/>
    </source>
</evidence>